<gene>
    <name evidence="2" type="ORF">SAMN05421879_11082</name>
</gene>
<dbReference type="Proteomes" id="UP000219688">
    <property type="component" value="Unassembled WGS sequence"/>
</dbReference>
<evidence type="ECO:0000313" key="2">
    <source>
        <dbReference type="EMBL" id="SOC57071.1"/>
    </source>
</evidence>
<keyword evidence="1" id="KW-0472">Membrane</keyword>
<evidence type="ECO:0000256" key="1">
    <source>
        <dbReference type="SAM" id="Phobius"/>
    </source>
</evidence>
<feature type="transmembrane region" description="Helical" evidence="1">
    <location>
        <begin position="88"/>
        <end position="109"/>
    </location>
</feature>
<feature type="transmembrane region" description="Helical" evidence="1">
    <location>
        <begin position="130"/>
        <end position="151"/>
    </location>
</feature>
<organism evidence="2 3">
    <name type="scientific">Ornithinimicrobium cerasi</name>
    <dbReference type="NCBI Taxonomy" id="2248773"/>
    <lineage>
        <taxon>Bacteria</taxon>
        <taxon>Bacillati</taxon>
        <taxon>Actinomycetota</taxon>
        <taxon>Actinomycetes</taxon>
        <taxon>Micrococcales</taxon>
        <taxon>Ornithinimicrobiaceae</taxon>
        <taxon>Ornithinimicrobium</taxon>
    </lineage>
</organism>
<name>A0A285VWQ2_9MICO</name>
<reference evidence="3" key="1">
    <citation type="submission" date="2017-08" db="EMBL/GenBank/DDBJ databases">
        <authorList>
            <person name="Varghese N."/>
            <person name="Submissions S."/>
        </authorList>
    </citation>
    <scope>NUCLEOTIDE SEQUENCE [LARGE SCALE GENOMIC DNA]</scope>
    <source>
        <strain evidence="3">USBA17B2</strain>
    </source>
</reference>
<evidence type="ECO:0000313" key="3">
    <source>
        <dbReference type="Proteomes" id="UP000219688"/>
    </source>
</evidence>
<feature type="transmembrane region" description="Helical" evidence="1">
    <location>
        <begin position="20"/>
        <end position="42"/>
    </location>
</feature>
<dbReference type="RefSeq" id="WP_170955491.1">
    <property type="nucleotide sequence ID" value="NZ_OBQK01000010.1"/>
</dbReference>
<proteinExistence type="predicted"/>
<dbReference type="EMBL" id="OBQK01000010">
    <property type="protein sequence ID" value="SOC57071.1"/>
    <property type="molecule type" value="Genomic_DNA"/>
</dbReference>
<feature type="transmembrane region" description="Helical" evidence="1">
    <location>
        <begin position="163"/>
        <end position="183"/>
    </location>
</feature>
<keyword evidence="1" id="KW-0812">Transmembrane</keyword>
<sequence length="200" mass="20919">MTTTSRAQRDRLRFDRLDRLATTVVLWFVVGGAAAYPLFVALDWALRRQVTLTGVPVDLGPQAAGVGEVVGGPAEAVVLVRDVGPGHFTLLMLSAVLAVVAAVWGAVLLSRFLRDLGAGAPFASANVRRLRVVALLLMLVPPVSEAVYSLARGMIVDAAGGEGFMLTFTPGWLVAGLLVAAVAQAFAAGTRLQDDVEGLV</sequence>
<keyword evidence="3" id="KW-1185">Reference proteome</keyword>
<accession>A0A285VWQ2</accession>
<evidence type="ECO:0008006" key="4">
    <source>
        <dbReference type="Google" id="ProtNLM"/>
    </source>
</evidence>
<protein>
    <recommendedName>
        <fullName evidence="4">DUF2975 domain-containing protein</fullName>
    </recommendedName>
</protein>
<dbReference type="AlphaFoldDB" id="A0A285VWQ2"/>
<keyword evidence="1" id="KW-1133">Transmembrane helix</keyword>